<evidence type="ECO:0000313" key="2">
    <source>
        <dbReference type="EMBL" id="RPD62414.1"/>
    </source>
</evidence>
<dbReference type="Proteomes" id="UP000313359">
    <property type="component" value="Unassembled WGS sequence"/>
</dbReference>
<keyword evidence="3" id="KW-1185">Reference proteome</keyword>
<dbReference type="EMBL" id="ML122259">
    <property type="protein sequence ID" value="RPD62414.1"/>
    <property type="molecule type" value="Genomic_DNA"/>
</dbReference>
<feature type="compositionally biased region" description="Low complexity" evidence="1">
    <location>
        <begin position="232"/>
        <end position="244"/>
    </location>
</feature>
<sequence length="372" mass="39405">MSTLVCRPRVEPLPAFEQASRYQWPSTSSDRTHKHPTLRILTTESSRSDVRSPDAMLSSAASTSRADPVDAPDAIRELSRPSNNAPSATLAHPFPSSTSPTLSRGHSRAKSTTEHIENASPSLDRATRRARAASSATIGTRPRLPSMLASLLTHHRAPAQPRTAAHDPDLVGSFAPTGSPRPRLQSLLSGLGAGSSDSFASIGALPPQPSPLPSRFATAARSLSRPRHQSESPLARARAPASAPIDTPTSPTLPSICRTPSSYTGSDYFTLATSTAASSAGPPTPVHTVPALPLSGGVEAGTIRKPGDYLTLHPVLEDLERCSMFRVQTACATCGKRGSNFPTCPKCGEMWCSRACRLQKSDGKRHVCAKRC</sequence>
<reference evidence="2" key="1">
    <citation type="journal article" date="2018" name="Genome Biol. Evol.">
        <title>Genomics and development of Lentinus tigrinus, a white-rot wood-decaying mushroom with dimorphic fruiting bodies.</title>
        <authorList>
            <person name="Wu B."/>
            <person name="Xu Z."/>
            <person name="Knudson A."/>
            <person name="Carlson A."/>
            <person name="Chen N."/>
            <person name="Kovaka S."/>
            <person name="LaButti K."/>
            <person name="Lipzen A."/>
            <person name="Pennachio C."/>
            <person name="Riley R."/>
            <person name="Schakwitz W."/>
            <person name="Umezawa K."/>
            <person name="Ohm R.A."/>
            <person name="Grigoriev I.V."/>
            <person name="Nagy L.G."/>
            <person name="Gibbons J."/>
            <person name="Hibbett D."/>
        </authorList>
    </citation>
    <scope>NUCLEOTIDE SEQUENCE [LARGE SCALE GENOMIC DNA]</scope>
    <source>
        <strain evidence="2">ALCF2SS1-6</strain>
    </source>
</reference>
<feature type="compositionally biased region" description="Polar residues" evidence="1">
    <location>
        <begin position="95"/>
        <end position="104"/>
    </location>
</feature>
<dbReference type="AlphaFoldDB" id="A0A5C2SGT3"/>
<feature type="compositionally biased region" description="Polar residues" evidence="1">
    <location>
        <begin position="247"/>
        <end position="257"/>
    </location>
</feature>
<organism evidence="2 3">
    <name type="scientific">Lentinus tigrinus ALCF2SS1-6</name>
    <dbReference type="NCBI Taxonomy" id="1328759"/>
    <lineage>
        <taxon>Eukaryota</taxon>
        <taxon>Fungi</taxon>
        <taxon>Dikarya</taxon>
        <taxon>Basidiomycota</taxon>
        <taxon>Agaricomycotina</taxon>
        <taxon>Agaricomycetes</taxon>
        <taxon>Polyporales</taxon>
        <taxon>Polyporaceae</taxon>
        <taxon>Lentinus</taxon>
    </lineage>
</organism>
<feature type="compositionally biased region" description="Polar residues" evidence="1">
    <location>
        <begin position="20"/>
        <end position="29"/>
    </location>
</feature>
<evidence type="ECO:0000313" key="3">
    <source>
        <dbReference type="Proteomes" id="UP000313359"/>
    </source>
</evidence>
<feature type="region of interest" description="Disordered" evidence="1">
    <location>
        <begin position="20"/>
        <end position="257"/>
    </location>
</feature>
<dbReference type="OrthoDB" id="2526979at2759"/>
<feature type="compositionally biased region" description="Low complexity" evidence="1">
    <location>
        <begin position="186"/>
        <end position="201"/>
    </location>
</feature>
<protein>
    <submittedName>
        <fullName evidence="2">Uncharacterized protein</fullName>
    </submittedName>
</protein>
<accession>A0A5C2SGT3</accession>
<proteinExistence type="predicted"/>
<gene>
    <name evidence="2" type="ORF">L227DRAFT_573614</name>
</gene>
<evidence type="ECO:0000256" key="1">
    <source>
        <dbReference type="SAM" id="MobiDB-lite"/>
    </source>
</evidence>
<name>A0A5C2SGT3_9APHY</name>